<evidence type="ECO:0008006" key="6">
    <source>
        <dbReference type="Google" id="ProtNLM"/>
    </source>
</evidence>
<evidence type="ECO:0000256" key="3">
    <source>
        <dbReference type="RuleBase" id="RU000363"/>
    </source>
</evidence>
<dbReference type="InterPro" id="IPR002347">
    <property type="entry name" value="SDR_fam"/>
</dbReference>
<dbReference type="CDD" id="cd05374">
    <property type="entry name" value="17beta-HSD-like_SDR_c"/>
    <property type="match status" value="1"/>
</dbReference>
<dbReference type="PANTHER" id="PTHR44169">
    <property type="entry name" value="NADPH-DEPENDENT 1-ACYLDIHYDROXYACETONE PHOSPHATE REDUCTASE"/>
    <property type="match status" value="1"/>
</dbReference>
<comment type="similarity">
    <text evidence="1 3">Belongs to the short-chain dehydrogenases/reductases (SDR) family.</text>
</comment>
<evidence type="ECO:0000313" key="5">
    <source>
        <dbReference type="Proteomes" id="UP001497453"/>
    </source>
</evidence>
<dbReference type="PRINTS" id="PR00081">
    <property type="entry name" value="GDHRDH"/>
</dbReference>
<reference evidence="5" key="1">
    <citation type="submission" date="2024-04" db="EMBL/GenBank/DDBJ databases">
        <authorList>
            <person name="Shaw F."/>
            <person name="Minotto A."/>
        </authorList>
    </citation>
    <scope>NUCLEOTIDE SEQUENCE [LARGE SCALE GENOMIC DNA]</scope>
</reference>
<evidence type="ECO:0000256" key="2">
    <source>
        <dbReference type="ARBA" id="ARBA00023002"/>
    </source>
</evidence>
<dbReference type="SUPFAM" id="SSF51735">
    <property type="entry name" value="NAD(P)-binding Rossmann-fold domains"/>
    <property type="match status" value="1"/>
</dbReference>
<evidence type="ECO:0000256" key="1">
    <source>
        <dbReference type="ARBA" id="ARBA00006484"/>
    </source>
</evidence>
<keyword evidence="2" id="KW-0560">Oxidoreductase</keyword>
<proteinExistence type="inferred from homology"/>
<dbReference type="Gene3D" id="3.40.50.720">
    <property type="entry name" value="NAD(P)-binding Rossmann-like Domain"/>
    <property type="match status" value="1"/>
</dbReference>
<protein>
    <recommendedName>
        <fullName evidence="6">Short-chain dehydrogenase/reductase</fullName>
    </recommendedName>
</protein>
<dbReference type="Proteomes" id="UP001497453">
    <property type="component" value="Chromosome 1"/>
</dbReference>
<dbReference type="InterPro" id="IPR036291">
    <property type="entry name" value="NAD(P)-bd_dom_sf"/>
</dbReference>
<sequence length="272" mass="29894">MSKVVLVTGCSKGGIGYALCEAYAAQGCIVYATARRIESMAGFTHPNIHTLKLDVLDDANVQEVVKTIVDKEGRVDILVNNAGAMAAGAMLDQSIDDARRAFETNTFSVLRLAKAVAPHMAQRKSGTIVNIGSVVGEIPTPWNGMYSATKAATHMISDTLWMECKPLGINVTLVVPGAVKSNITANQQAIFKLPEDSLYPAYISQIMRRISSSQGPGSMPSEEFARQVVKKTVRNKPPRYLTLGGRSRLFQFLQWLPRTWALRFFWRVFSKP</sequence>
<name>A0ABP1CFW1_9APHY</name>
<accession>A0ABP1CFW1</accession>
<evidence type="ECO:0000313" key="4">
    <source>
        <dbReference type="EMBL" id="CAL1694560.1"/>
    </source>
</evidence>
<dbReference type="Pfam" id="PF00106">
    <property type="entry name" value="adh_short"/>
    <property type="match status" value="1"/>
</dbReference>
<dbReference type="EMBL" id="OZ037944">
    <property type="protein sequence ID" value="CAL1694560.1"/>
    <property type="molecule type" value="Genomic_DNA"/>
</dbReference>
<dbReference type="PANTHER" id="PTHR44169:SF6">
    <property type="entry name" value="NADPH-DEPENDENT 1-ACYLDIHYDROXYACETONE PHOSPHATE REDUCTASE"/>
    <property type="match status" value="1"/>
</dbReference>
<gene>
    <name evidence="4" type="ORF">GFSPODELE1_LOCUS369</name>
</gene>
<dbReference type="PRINTS" id="PR00080">
    <property type="entry name" value="SDRFAMILY"/>
</dbReference>
<keyword evidence="5" id="KW-1185">Reference proteome</keyword>
<organism evidence="4 5">
    <name type="scientific">Somion occarium</name>
    <dbReference type="NCBI Taxonomy" id="3059160"/>
    <lineage>
        <taxon>Eukaryota</taxon>
        <taxon>Fungi</taxon>
        <taxon>Dikarya</taxon>
        <taxon>Basidiomycota</taxon>
        <taxon>Agaricomycotina</taxon>
        <taxon>Agaricomycetes</taxon>
        <taxon>Polyporales</taxon>
        <taxon>Cerrenaceae</taxon>
        <taxon>Somion</taxon>
    </lineage>
</organism>